<dbReference type="EMBL" id="LWGR01000003">
    <property type="protein sequence ID" value="KZM75420.1"/>
    <property type="molecule type" value="Genomic_DNA"/>
</dbReference>
<reference evidence="1 2" key="1">
    <citation type="submission" date="2016-04" db="EMBL/GenBank/DDBJ databases">
        <authorList>
            <person name="Evans L.H."/>
            <person name="Alamgir A."/>
            <person name="Owens N."/>
            <person name="Weber N.D."/>
            <person name="Virtaneva K."/>
            <person name="Barbian K."/>
            <person name="Babar A."/>
            <person name="Rosenke K."/>
        </authorList>
    </citation>
    <scope>NUCLEOTIDE SEQUENCE [LARGE SCALE GENOMIC DNA]</scope>
    <source>
        <strain evidence="1 2">IFM 0406</strain>
    </source>
</reference>
<dbReference type="Proteomes" id="UP000076512">
    <property type="component" value="Unassembled WGS sequence"/>
</dbReference>
<protein>
    <submittedName>
        <fullName evidence="1">Uncharacterized protein</fullName>
    </submittedName>
</protein>
<evidence type="ECO:0000313" key="1">
    <source>
        <dbReference type="EMBL" id="KZM75420.1"/>
    </source>
</evidence>
<proteinExistence type="predicted"/>
<sequence length="102" mass="11313">MLGQMRIVEDHEIGRLDLGAAVEVDPVVHYTDCLSLVVVVHLGTEVSTSLETVNIDSGEPTRLGLYLRSQLFGAREVCDRHAQIQRPICDQERNEGLALTSR</sequence>
<keyword evidence="2" id="KW-1185">Reference proteome</keyword>
<dbReference type="AlphaFoldDB" id="A0A164PDB5"/>
<name>A0A164PDB5_9NOCA</name>
<comment type="caution">
    <text evidence="1">The sequence shown here is derived from an EMBL/GenBank/DDBJ whole genome shotgun (WGS) entry which is preliminary data.</text>
</comment>
<accession>A0A164PDB5</accession>
<gene>
    <name evidence="1" type="ORF">AWN90_18725</name>
</gene>
<organism evidence="1 2">
    <name type="scientific">Nocardia terpenica</name>
    <dbReference type="NCBI Taxonomy" id="455432"/>
    <lineage>
        <taxon>Bacteria</taxon>
        <taxon>Bacillati</taxon>
        <taxon>Actinomycetota</taxon>
        <taxon>Actinomycetes</taxon>
        <taxon>Mycobacteriales</taxon>
        <taxon>Nocardiaceae</taxon>
        <taxon>Nocardia</taxon>
    </lineage>
</organism>
<evidence type="ECO:0000313" key="2">
    <source>
        <dbReference type="Proteomes" id="UP000076512"/>
    </source>
</evidence>